<proteinExistence type="predicted"/>
<evidence type="ECO:0000313" key="2">
    <source>
        <dbReference type="Proteomes" id="UP000001953"/>
    </source>
</evidence>
<dbReference type="EMBL" id="CP000320">
    <property type="protein sequence ID" value="ABE64887.1"/>
    <property type="molecule type" value="Genomic_DNA"/>
</dbReference>
<name>Q1QFW0_NITHX</name>
<dbReference type="AlphaFoldDB" id="Q1QFW0"/>
<dbReference type="KEGG" id="nha:Nham_4283"/>
<dbReference type="HOGENOM" id="CLU_2207237_0_0_5"/>
<keyword evidence="2" id="KW-1185">Reference proteome</keyword>
<geneLocation type="plasmid" evidence="2">
    <name>pNITHX1</name>
</geneLocation>
<reference evidence="2" key="1">
    <citation type="submission" date="2006-03" db="EMBL/GenBank/DDBJ databases">
        <title>Complete sequence of plasmid 1 of Nitrobacter hamburgensis X14.</title>
        <authorList>
            <consortium name="US DOE Joint Genome Institute"/>
            <person name="Copeland A."/>
            <person name="Lucas S."/>
            <person name="Lapidus A."/>
            <person name="Barry K."/>
            <person name="Detter J.C."/>
            <person name="Glavina del Rio T."/>
            <person name="Hammon N."/>
            <person name="Israni S."/>
            <person name="Dalin E."/>
            <person name="Tice H."/>
            <person name="Pitluck S."/>
            <person name="Chain P."/>
            <person name="Malfatti S."/>
            <person name="Shin M."/>
            <person name="Vergez L."/>
            <person name="Schmutz J."/>
            <person name="Larimer F."/>
            <person name="Land M."/>
            <person name="Hauser L."/>
            <person name="Kyrpides N."/>
            <person name="Ivanova N."/>
            <person name="Ward B."/>
            <person name="Arp D."/>
            <person name="Klotz M."/>
            <person name="Stein L."/>
            <person name="O'Mullan G."/>
            <person name="Starkenburg S."/>
            <person name="Sayavedra L."/>
            <person name="Poret-Peterson A.T."/>
            <person name="Gentry M.E."/>
            <person name="Bruce D."/>
            <person name="Richardson P."/>
        </authorList>
    </citation>
    <scope>NUCLEOTIDE SEQUENCE [LARGE SCALE GENOMIC DNA]</scope>
    <source>
        <strain evidence="2">DSM 10229 / NCIMB 13809 / X14</strain>
        <plasmid evidence="2">Plasmid pNITHX1</plasmid>
    </source>
</reference>
<evidence type="ECO:0000313" key="1">
    <source>
        <dbReference type="EMBL" id="ABE64887.1"/>
    </source>
</evidence>
<dbReference type="RefSeq" id="WP_011504852.1">
    <property type="nucleotide sequence ID" value="NC_007959.1"/>
</dbReference>
<gene>
    <name evidence="1" type="ordered locus">Nham_4283</name>
</gene>
<keyword evidence="1" id="KW-0614">Plasmid</keyword>
<organism evidence="1 2">
    <name type="scientific">Nitrobacter hamburgensis (strain DSM 10229 / NCIMB 13809 / X14)</name>
    <dbReference type="NCBI Taxonomy" id="323097"/>
    <lineage>
        <taxon>Bacteria</taxon>
        <taxon>Pseudomonadati</taxon>
        <taxon>Pseudomonadota</taxon>
        <taxon>Alphaproteobacteria</taxon>
        <taxon>Hyphomicrobiales</taxon>
        <taxon>Nitrobacteraceae</taxon>
        <taxon>Nitrobacter</taxon>
    </lineage>
</organism>
<protein>
    <submittedName>
        <fullName evidence="1">Uncharacterized protein</fullName>
    </submittedName>
</protein>
<accession>Q1QFW0</accession>
<dbReference type="Proteomes" id="UP000001953">
    <property type="component" value="Plasmid 1"/>
</dbReference>
<sequence>MWASSPALSAAFPGFAFGIAPIDGDNRRDTRSIMCPDGSRLGELRPWMVVKLVKETGDVKAVWPRLRETDLQITEWRRTSAFVPAPTGPGAANYVQTALRLLMERRL</sequence>